<dbReference type="PANTHER" id="PTHR12428">
    <property type="entry name" value="OXA1"/>
    <property type="match status" value="1"/>
</dbReference>
<evidence type="ECO:0000256" key="5">
    <source>
        <dbReference type="ARBA" id="ARBA00022475"/>
    </source>
</evidence>
<feature type="domain" description="Membrane insertase YidC/Oxa/ALB C-terminal" evidence="15">
    <location>
        <begin position="383"/>
        <end position="585"/>
    </location>
</feature>
<gene>
    <name evidence="13 17" type="primary">yidC</name>
    <name evidence="17" type="ORF">ACFQ0R_12785</name>
</gene>
<evidence type="ECO:0000256" key="3">
    <source>
        <dbReference type="ARBA" id="ARBA00015325"/>
    </source>
</evidence>
<dbReference type="Pfam" id="PF14849">
    <property type="entry name" value="YidC_periplas"/>
    <property type="match status" value="1"/>
</dbReference>
<feature type="compositionally biased region" description="Polar residues" evidence="14">
    <location>
        <begin position="44"/>
        <end position="71"/>
    </location>
</feature>
<dbReference type="InterPro" id="IPR028053">
    <property type="entry name" value="Membr_insert_YidC_N"/>
</dbReference>
<keyword evidence="4 13" id="KW-0813">Transport</keyword>
<evidence type="ECO:0000256" key="10">
    <source>
        <dbReference type="ARBA" id="ARBA00023186"/>
    </source>
</evidence>
<feature type="transmembrane region" description="Helical" evidence="13">
    <location>
        <begin position="382"/>
        <end position="403"/>
    </location>
</feature>
<dbReference type="NCBIfam" id="TIGR03593">
    <property type="entry name" value="yidC_nterm"/>
    <property type="match status" value="1"/>
</dbReference>
<dbReference type="NCBIfam" id="TIGR03592">
    <property type="entry name" value="yidC_oxa1_cterm"/>
    <property type="match status" value="1"/>
</dbReference>
<protein>
    <recommendedName>
        <fullName evidence="3 13">Membrane protein insertase YidC</fullName>
    </recommendedName>
    <alternativeName>
        <fullName evidence="12 13">Foldase YidC</fullName>
    </alternativeName>
    <alternativeName>
        <fullName evidence="11 13">Membrane integrase YidC</fullName>
    </alternativeName>
    <alternativeName>
        <fullName evidence="13">Membrane protein YidC</fullName>
    </alternativeName>
</protein>
<evidence type="ECO:0000256" key="4">
    <source>
        <dbReference type="ARBA" id="ARBA00022448"/>
    </source>
</evidence>
<dbReference type="InterPro" id="IPR019998">
    <property type="entry name" value="Membr_insert_YidC"/>
</dbReference>
<comment type="caution">
    <text evidence="17">The sequence shown here is derived from an EMBL/GenBank/DDBJ whole genome shotgun (WGS) entry which is preliminary data.</text>
</comment>
<feature type="transmembrane region" description="Helical" evidence="13">
    <location>
        <begin position="504"/>
        <end position="525"/>
    </location>
</feature>
<evidence type="ECO:0000313" key="18">
    <source>
        <dbReference type="Proteomes" id="UP001597049"/>
    </source>
</evidence>
<keyword evidence="8 13" id="KW-1133">Transmembrane helix</keyword>
<keyword evidence="9 13" id="KW-0472">Membrane</keyword>
<evidence type="ECO:0000256" key="9">
    <source>
        <dbReference type="ARBA" id="ARBA00023136"/>
    </source>
</evidence>
<dbReference type="InterPro" id="IPR028055">
    <property type="entry name" value="YidC/Oxa/ALB_C"/>
</dbReference>
<feature type="region of interest" description="Disordered" evidence="14">
    <location>
        <begin position="35"/>
        <end position="71"/>
    </location>
</feature>
<sequence>MEEKKTFDKNSIIGFALIGLILIWVMYMNPTEDKVPEENKTEQVESTSKQKPALNQTKSTPELAQESSSSLQDSVKSELAKREYGAFAYSAIKDFAKDDAVTTIENEVLELKVSNKGGQIVEAKMKKHDTYKGEPVYLIKDGNANFNISFEANDGRTYNTSDLYFEPNLSTENGSQTLSMRAKISDIEFLEFYYGLEQGDYMMNFGIRSQGLSNLISSENANLSWEVKALRKAKSISYENRYTEIVYLYEGDKDDYTGQGDEAIEKDELIEWIAFKQHFFTSILLTDSPFSSGKMTSRNLVQDEQVDTLFTKNFLAEVPIKLNNGEFSESMNWYHGPSDFKILSSYERQLDEIVPLGWGLFGWINRYVFIPFFGFLSSSLPSYGLAIIVMTIVVRIVLSPITYKSYLSQAKMKVLKPEINEINEKYKDNAMKKQQETMKLYSKTGVSPLAGCIPALLQIPVFYALFQFFPSAFDLRQKGFLWAEDLSSYDVIYEWDTYIPLVSWAYGNHISLFPILASVAIFFYTQMTAGQNMQQSSQPGMPNMKVIMYFAPLVMLIFFNNYASGLSLYYFISNLITIGIMLVIKHVIIDENKILAKIEEKKKKPKKKGKFGKKFQEIMEQAAEQQKKKQGDKDDNKKIDKK</sequence>
<dbReference type="PRINTS" id="PR00701">
    <property type="entry name" value="60KDINNERMP"/>
</dbReference>
<feature type="transmembrane region" description="Helical" evidence="13">
    <location>
        <begin position="12"/>
        <end position="30"/>
    </location>
</feature>
<dbReference type="CDD" id="cd19961">
    <property type="entry name" value="EcYidC-like_peri"/>
    <property type="match status" value="1"/>
</dbReference>
<keyword evidence="18" id="KW-1185">Reference proteome</keyword>
<evidence type="ECO:0000256" key="11">
    <source>
        <dbReference type="ARBA" id="ARBA00033245"/>
    </source>
</evidence>
<evidence type="ECO:0000256" key="14">
    <source>
        <dbReference type="SAM" id="MobiDB-lite"/>
    </source>
</evidence>
<evidence type="ECO:0000256" key="12">
    <source>
        <dbReference type="ARBA" id="ARBA00033342"/>
    </source>
</evidence>
<dbReference type="NCBIfam" id="NF002356">
    <property type="entry name" value="PRK01318.2-3"/>
    <property type="match status" value="1"/>
</dbReference>
<dbReference type="EMBL" id="JBHTIV010000023">
    <property type="protein sequence ID" value="MFD0933474.1"/>
    <property type="molecule type" value="Genomic_DNA"/>
</dbReference>
<feature type="transmembrane region" description="Helical" evidence="13">
    <location>
        <begin position="353"/>
        <end position="376"/>
    </location>
</feature>
<feature type="compositionally biased region" description="Basic and acidic residues" evidence="14">
    <location>
        <begin position="625"/>
        <end position="642"/>
    </location>
</feature>
<dbReference type="Gene3D" id="2.70.98.90">
    <property type="match status" value="1"/>
</dbReference>
<accession>A0ABW3GS78</accession>
<dbReference type="PANTHER" id="PTHR12428:SF65">
    <property type="entry name" value="CYTOCHROME C OXIDASE ASSEMBLY PROTEIN COX18, MITOCHONDRIAL"/>
    <property type="match status" value="1"/>
</dbReference>
<dbReference type="InterPro" id="IPR001708">
    <property type="entry name" value="YidC/ALB3/OXA1/COX18"/>
</dbReference>
<comment type="subunit">
    <text evidence="13">Interacts with the Sec translocase complex via SecD. Specifically interacts with transmembrane segments of nascent integral membrane proteins during membrane integration.</text>
</comment>
<keyword evidence="5 13" id="KW-1003">Cell membrane</keyword>
<evidence type="ECO:0000259" key="15">
    <source>
        <dbReference type="Pfam" id="PF02096"/>
    </source>
</evidence>
<feature type="transmembrane region" description="Helical" evidence="13">
    <location>
        <begin position="440"/>
        <end position="466"/>
    </location>
</feature>
<evidence type="ECO:0000256" key="13">
    <source>
        <dbReference type="HAMAP-Rule" id="MF_01810"/>
    </source>
</evidence>
<dbReference type="Proteomes" id="UP001597049">
    <property type="component" value="Unassembled WGS sequence"/>
</dbReference>
<feature type="transmembrane region" description="Helical" evidence="13">
    <location>
        <begin position="569"/>
        <end position="588"/>
    </location>
</feature>
<evidence type="ECO:0000256" key="1">
    <source>
        <dbReference type="ARBA" id="ARBA00004429"/>
    </source>
</evidence>
<keyword evidence="6 13" id="KW-0812">Transmembrane</keyword>
<evidence type="ECO:0000256" key="8">
    <source>
        <dbReference type="ARBA" id="ARBA00022989"/>
    </source>
</evidence>
<feature type="domain" description="Membrane insertase YidC N-terminal" evidence="16">
    <location>
        <begin position="103"/>
        <end position="369"/>
    </location>
</feature>
<evidence type="ECO:0000313" key="17">
    <source>
        <dbReference type="EMBL" id="MFD0933474.1"/>
    </source>
</evidence>
<organism evidence="17 18">
    <name type="scientific">Psychroflexus salinarum</name>
    <dbReference type="NCBI Taxonomy" id="546024"/>
    <lineage>
        <taxon>Bacteria</taxon>
        <taxon>Pseudomonadati</taxon>
        <taxon>Bacteroidota</taxon>
        <taxon>Flavobacteriia</taxon>
        <taxon>Flavobacteriales</taxon>
        <taxon>Flavobacteriaceae</taxon>
        <taxon>Psychroflexus</taxon>
    </lineage>
</organism>
<dbReference type="InterPro" id="IPR038221">
    <property type="entry name" value="YidC_periplasmic_sf"/>
</dbReference>
<dbReference type="InterPro" id="IPR047196">
    <property type="entry name" value="YidC_ALB_C"/>
</dbReference>
<proteinExistence type="inferred from homology"/>
<evidence type="ECO:0000256" key="6">
    <source>
        <dbReference type="ARBA" id="ARBA00022692"/>
    </source>
</evidence>
<dbReference type="HAMAP" id="MF_01810">
    <property type="entry name" value="YidC_type1"/>
    <property type="match status" value="1"/>
</dbReference>
<keyword evidence="7 13" id="KW-0653">Protein transport</keyword>
<dbReference type="RefSeq" id="WP_379658767.1">
    <property type="nucleotide sequence ID" value="NZ_JBHTIV010000023.1"/>
</dbReference>
<keyword evidence="10 13" id="KW-0143">Chaperone</keyword>
<comment type="subcellular location">
    <subcellularLocation>
        <location evidence="1">Cell inner membrane</location>
        <topology evidence="1">Multi-pass membrane protein</topology>
    </subcellularLocation>
    <subcellularLocation>
        <location evidence="13">Cell membrane</location>
        <topology evidence="13">Multi-pass membrane protein</topology>
    </subcellularLocation>
</comment>
<dbReference type="NCBIfam" id="NF002359">
    <property type="entry name" value="PRK01318.2-6"/>
    <property type="match status" value="1"/>
</dbReference>
<evidence type="ECO:0000256" key="2">
    <source>
        <dbReference type="ARBA" id="ARBA00010527"/>
    </source>
</evidence>
<dbReference type="CDD" id="cd20070">
    <property type="entry name" value="5TM_YidC_Alb3"/>
    <property type="match status" value="1"/>
</dbReference>
<evidence type="ECO:0000259" key="16">
    <source>
        <dbReference type="Pfam" id="PF14849"/>
    </source>
</evidence>
<comment type="function">
    <text evidence="13">Required for the insertion and/or proper folding and/or complex formation of integral membrane proteins into the membrane. Involved in integration of membrane proteins that insert both dependently and independently of the Sec translocase complex, as well as at least some lipoproteins. Aids folding of multispanning membrane proteins.</text>
</comment>
<dbReference type="Pfam" id="PF02096">
    <property type="entry name" value="60KD_IMP"/>
    <property type="match status" value="1"/>
</dbReference>
<feature type="transmembrane region" description="Helical" evidence="13">
    <location>
        <begin position="546"/>
        <end position="563"/>
    </location>
</feature>
<reference evidence="18" key="1">
    <citation type="journal article" date="2019" name="Int. J. Syst. Evol. Microbiol.">
        <title>The Global Catalogue of Microorganisms (GCM) 10K type strain sequencing project: providing services to taxonomists for standard genome sequencing and annotation.</title>
        <authorList>
            <consortium name="The Broad Institute Genomics Platform"/>
            <consortium name="The Broad Institute Genome Sequencing Center for Infectious Disease"/>
            <person name="Wu L."/>
            <person name="Ma J."/>
        </authorList>
    </citation>
    <scope>NUCLEOTIDE SEQUENCE [LARGE SCALE GENOMIC DNA]</scope>
    <source>
        <strain evidence="18">CCUG 56752</strain>
    </source>
</reference>
<name>A0ABW3GS78_9FLAO</name>
<evidence type="ECO:0000256" key="7">
    <source>
        <dbReference type="ARBA" id="ARBA00022927"/>
    </source>
</evidence>
<feature type="region of interest" description="Disordered" evidence="14">
    <location>
        <begin position="622"/>
        <end position="642"/>
    </location>
</feature>
<comment type="similarity">
    <text evidence="2 13">Belongs to the OXA1/ALB3/YidC family. Type 1 subfamily.</text>
</comment>